<dbReference type="AlphaFoldDB" id="A0A506UBR5"/>
<evidence type="ECO:0000313" key="3">
    <source>
        <dbReference type="Proteomes" id="UP000318801"/>
    </source>
</evidence>
<proteinExistence type="predicted"/>
<keyword evidence="1" id="KW-0732">Signal</keyword>
<dbReference type="EMBL" id="VHLG01000004">
    <property type="protein sequence ID" value="TPW30836.1"/>
    <property type="molecule type" value="Genomic_DNA"/>
</dbReference>
<evidence type="ECO:0000313" key="2">
    <source>
        <dbReference type="EMBL" id="TPW30836.1"/>
    </source>
</evidence>
<protein>
    <submittedName>
        <fullName evidence="2">Uncharacterized protein</fullName>
    </submittedName>
</protein>
<feature type="chain" id="PRO_5021471108" evidence="1">
    <location>
        <begin position="22"/>
        <end position="82"/>
    </location>
</feature>
<gene>
    <name evidence="2" type="ORF">FJU08_09160</name>
</gene>
<reference evidence="2 3" key="1">
    <citation type="submission" date="2019-06" db="EMBL/GenBank/DDBJ databases">
        <authorList>
            <person name="Li M."/>
        </authorList>
    </citation>
    <scope>NUCLEOTIDE SEQUENCE [LARGE SCALE GENOMIC DNA]</scope>
    <source>
        <strain evidence="2 3">BGMRC2036</strain>
    </source>
</reference>
<organism evidence="2 3">
    <name type="scientific">Martelella alba</name>
    <dbReference type="NCBI Taxonomy" id="2590451"/>
    <lineage>
        <taxon>Bacteria</taxon>
        <taxon>Pseudomonadati</taxon>
        <taxon>Pseudomonadota</taxon>
        <taxon>Alphaproteobacteria</taxon>
        <taxon>Hyphomicrobiales</taxon>
        <taxon>Aurantimonadaceae</taxon>
        <taxon>Martelella</taxon>
    </lineage>
</organism>
<dbReference type="Proteomes" id="UP000318801">
    <property type="component" value="Unassembled WGS sequence"/>
</dbReference>
<dbReference type="RefSeq" id="WP_141148707.1">
    <property type="nucleotide sequence ID" value="NZ_VHLG01000004.1"/>
</dbReference>
<accession>A0A506UBR5</accession>
<name>A0A506UBR5_9HYPH</name>
<feature type="signal peptide" evidence="1">
    <location>
        <begin position="1"/>
        <end position="21"/>
    </location>
</feature>
<evidence type="ECO:0000256" key="1">
    <source>
        <dbReference type="SAM" id="SignalP"/>
    </source>
</evidence>
<keyword evidence="3" id="KW-1185">Reference proteome</keyword>
<sequence>MKKIIAASAIALIAGTSAAFAAQPMIEQSPAQVAAEQQAAVGSLVTVESTDIVGKPMTKTYRVGPNNTFKLVDYQQRLDSAH</sequence>
<comment type="caution">
    <text evidence="2">The sequence shown here is derived from an EMBL/GenBank/DDBJ whole genome shotgun (WGS) entry which is preliminary data.</text>
</comment>